<reference evidence="4 5" key="1">
    <citation type="journal article" date="2020" name="ISME J.">
        <title>Uncovering the hidden diversity of litter-decomposition mechanisms in mushroom-forming fungi.</title>
        <authorList>
            <person name="Floudas D."/>
            <person name="Bentzer J."/>
            <person name="Ahren D."/>
            <person name="Johansson T."/>
            <person name="Persson P."/>
            <person name="Tunlid A."/>
        </authorList>
    </citation>
    <scope>NUCLEOTIDE SEQUENCE [LARGE SCALE GENOMIC DNA]</scope>
    <source>
        <strain evidence="4 5">CBS 175.51</strain>
    </source>
</reference>
<proteinExistence type="inferred from homology"/>
<evidence type="ECO:0000256" key="1">
    <source>
        <dbReference type="ARBA" id="ARBA00023002"/>
    </source>
</evidence>
<name>A0A8H5BDQ2_9AGAR</name>
<evidence type="ECO:0000313" key="5">
    <source>
        <dbReference type="Proteomes" id="UP000541558"/>
    </source>
</evidence>
<dbReference type="PANTHER" id="PTHR10366">
    <property type="entry name" value="NAD DEPENDENT EPIMERASE/DEHYDRATASE"/>
    <property type="match status" value="1"/>
</dbReference>
<dbReference type="Proteomes" id="UP000541558">
    <property type="component" value="Unassembled WGS sequence"/>
</dbReference>
<dbReference type="PANTHER" id="PTHR10366:SF564">
    <property type="entry name" value="STEROL-4-ALPHA-CARBOXYLATE 3-DEHYDROGENASE, DECARBOXYLATING"/>
    <property type="match status" value="1"/>
</dbReference>
<feature type="domain" description="NAD-dependent epimerase/dehydratase" evidence="3">
    <location>
        <begin position="10"/>
        <end position="267"/>
    </location>
</feature>
<dbReference type="AlphaFoldDB" id="A0A8H5BDQ2"/>
<comment type="caution">
    <text evidence="4">The sequence shown here is derived from an EMBL/GenBank/DDBJ whole genome shotgun (WGS) entry which is preliminary data.</text>
</comment>
<dbReference type="EMBL" id="JAACJK010000170">
    <property type="protein sequence ID" value="KAF5320317.1"/>
    <property type="molecule type" value="Genomic_DNA"/>
</dbReference>
<dbReference type="GO" id="GO:0016616">
    <property type="term" value="F:oxidoreductase activity, acting on the CH-OH group of donors, NAD or NADP as acceptor"/>
    <property type="evidence" value="ECO:0007669"/>
    <property type="project" value="TreeGrafter"/>
</dbReference>
<evidence type="ECO:0000256" key="2">
    <source>
        <dbReference type="ARBA" id="ARBA00023445"/>
    </source>
</evidence>
<evidence type="ECO:0000313" key="4">
    <source>
        <dbReference type="EMBL" id="KAF5320317.1"/>
    </source>
</evidence>
<dbReference type="OrthoDB" id="2735536at2759"/>
<evidence type="ECO:0000259" key="3">
    <source>
        <dbReference type="Pfam" id="PF01370"/>
    </source>
</evidence>
<dbReference type="InterPro" id="IPR050425">
    <property type="entry name" value="NAD(P)_dehydrat-like"/>
</dbReference>
<comment type="similarity">
    <text evidence="2">Belongs to the NAD(P)-dependent epimerase/dehydratase family. Dihydroflavonol-4-reductase subfamily.</text>
</comment>
<accession>A0A8H5BDQ2</accession>
<dbReference type="SUPFAM" id="SSF51735">
    <property type="entry name" value="NAD(P)-binding Rossmann-fold domains"/>
    <property type="match status" value="1"/>
</dbReference>
<dbReference type="InterPro" id="IPR001509">
    <property type="entry name" value="Epimerase_deHydtase"/>
</dbReference>
<keyword evidence="1" id="KW-0560">Oxidoreductase</keyword>
<sequence>MPIVKPGDKILVTGANGYIPAWVVNQLLEKGYAVRATVRSKEKGTHLEEYFKKFGDKLEITVVPDITVDGAFDEAVKGVDGIEHMASPFHNNVDDPEEFIRPAVDGTVGVLKSALKNNPNLKRIVITSSCAAVITVQAEARTFSEEDWNEASIKQTLELGRKADAMTKYRASKTLAERAAWDFWKAHKSEVNWDIAFINPPMVFGPPIQEVESPEKLNTSLKAWYDFVIGDDSKSRDVLASSNSWIDVRDLADAHVLALEKEAAGGERIIITQGPYVWQEWLDIANSVAPSVRPNGKIVKGYPELEEEKEYKIKYDNSKGKHLLGITYRSKEETTRDTLADFAKRGW</sequence>
<gene>
    <name evidence="4" type="ORF">D9611_011299</name>
</gene>
<dbReference type="CDD" id="cd05227">
    <property type="entry name" value="AR_SDR_e"/>
    <property type="match status" value="1"/>
</dbReference>
<keyword evidence="5" id="KW-1185">Reference proteome</keyword>
<protein>
    <recommendedName>
        <fullName evidence="3">NAD-dependent epimerase/dehydratase domain-containing protein</fullName>
    </recommendedName>
</protein>
<dbReference type="Gene3D" id="3.40.50.720">
    <property type="entry name" value="NAD(P)-binding Rossmann-like Domain"/>
    <property type="match status" value="1"/>
</dbReference>
<dbReference type="InterPro" id="IPR036291">
    <property type="entry name" value="NAD(P)-bd_dom_sf"/>
</dbReference>
<organism evidence="4 5">
    <name type="scientific">Ephemerocybe angulata</name>
    <dbReference type="NCBI Taxonomy" id="980116"/>
    <lineage>
        <taxon>Eukaryota</taxon>
        <taxon>Fungi</taxon>
        <taxon>Dikarya</taxon>
        <taxon>Basidiomycota</taxon>
        <taxon>Agaricomycotina</taxon>
        <taxon>Agaricomycetes</taxon>
        <taxon>Agaricomycetidae</taxon>
        <taxon>Agaricales</taxon>
        <taxon>Agaricineae</taxon>
        <taxon>Psathyrellaceae</taxon>
        <taxon>Ephemerocybe</taxon>
    </lineage>
</organism>
<dbReference type="Pfam" id="PF01370">
    <property type="entry name" value="Epimerase"/>
    <property type="match status" value="1"/>
</dbReference>